<gene>
    <name evidence="2" type="ORF">V5O48_014523</name>
</gene>
<dbReference type="Proteomes" id="UP001465976">
    <property type="component" value="Unassembled WGS sequence"/>
</dbReference>
<feature type="region of interest" description="Disordered" evidence="1">
    <location>
        <begin position="268"/>
        <end position="294"/>
    </location>
</feature>
<comment type="caution">
    <text evidence="2">The sequence shown here is derived from an EMBL/GenBank/DDBJ whole genome shotgun (WGS) entry which is preliminary data.</text>
</comment>
<keyword evidence="3" id="KW-1185">Reference proteome</keyword>
<dbReference type="EMBL" id="JBAHYK010001579">
    <property type="protein sequence ID" value="KAL0567470.1"/>
    <property type="molecule type" value="Genomic_DNA"/>
</dbReference>
<proteinExistence type="predicted"/>
<organism evidence="2 3">
    <name type="scientific">Marasmius crinis-equi</name>
    <dbReference type="NCBI Taxonomy" id="585013"/>
    <lineage>
        <taxon>Eukaryota</taxon>
        <taxon>Fungi</taxon>
        <taxon>Dikarya</taxon>
        <taxon>Basidiomycota</taxon>
        <taxon>Agaricomycotina</taxon>
        <taxon>Agaricomycetes</taxon>
        <taxon>Agaricomycetidae</taxon>
        <taxon>Agaricales</taxon>
        <taxon>Marasmiineae</taxon>
        <taxon>Marasmiaceae</taxon>
        <taxon>Marasmius</taxon>
    </lineage>
</organism>
<accession>A0ABR3EX59</accession>
<reference evidence="2 3" key="1">
    <citation type="submission" date="2024-02" db="EMBL/GenBank/DDBJ databases">
        <title>A draft genome for the cacao thread blight pathogen Marasmius crinis-equi.</title>
        <authorList>
            <person name="Cohen S.P."/>
            <person name="Baruah I.K."/>
            <person name="Amoako-Attah I."/>
            <person name="Bukari Y."/>
            <person name="Meinhardt L.W."/>
            <person name="Bailey B.A."/>
        </authorList>
    </citation>
    <scope>NUCLEOTIDE SEQUENCE [LARGE SCALE GENOMIC DNA]</scope>
    <source>
        <strain evidence="2 3">GH-76</strain>
    </source>
</reference>
<evidence type="ECO:0000313" key="3">
    <source>
        <dbReference type="Proteomes" id="UP001465976"/>
    </source>
</evidence>
<evidence type="ECO:0000313" key="2">
    <source>
        <dbReference type="EMBL" id="KAL0567470.1"/>
    </source>
</evidence>
<feature type="compositionally biased region" description="Basic and acidic residues" evidence="1">
    <location>
        <begin position="282"/>
        <end position="294"/>
    </location>
</feature>
<evidence type="ECO:0000256" key="1">
    <source>
        <dbReference type="SAM" id="MobiDB-lite"/>
    </source>
</evidence>
<sequence>MSDSERMSDSDSSHHFDEEDEKEARERWQTLINGGDARRQRRVERQLALSLVCSKEATERQMEVETKFYKAHFHSLKMSLARELNNDPRQYFEWLYEEFILWKKANRPPTMWSHMWLTTGISVLHDECNALHDLAIRLQTCVTDFEIALHEEDMLDEDTVGLYFTVEEQHEKGCFYFQSGMGLMEHFEAAGLYFKSLSLPAFNISLSRRASTSMQKPAAKKERYCLGSLTEAEMEIWYHQNNLPRKLSTHDVIVHRFTKGGRNRICWEYKPKPPPTPEETAELDHKLAQEKRER</sequence>
<feature type="region of interest" description="Disordered" evidence="1">
    <location>
        <begin position="1"/>
        <end position="25"/>
    </location>
</feature>
<name>A0ABR3EX59_9AGAR</name>
<protein>
    <submittedName>
        <fullName evidence="2">Uncharacterized protein</fullName>
    </submittedName>
</protein>